<evidence type="ECO:0000313" key="1">
    <source>
        <dbReference type="EMBL" id="QDX24677.1"/>
    </source>
</evidence>
<dbReference type="OrthoDB" id="7573598at2"/>
<dbReference type="Proteomes" id="UP000318055">
    <property type="component" value="Chromosome"/>
</dbReference>
<dbReference type="AlphaFoldDB" id="A0A518RB44"/>
<name>A0A518RB44_9SPHN</name>
<reference evidence="1 2" key="1">
    <citation type="submission" date="2019-07" db="EMBL/GenBank/DDBJ databases">
        <title>Sphingomonas alkalisoli sp. nov., isolated from rhizosphere soil of Suaedae salsa.</title>
        <authorList>
            <person name="Zhang H."/>
            <person name="Xu L."/>
            <person name="Zhang J.-X."/>
            <person name="Sun J.-Q."/>
        </authorList>
    </citation>
    <scope>NUCLEOTIDE SEQUENCE [LARGE SCALE GENOMIC DNA]</scope>
    <source>
        <strain evidence="1 2">XS-10</strain>
    </source>
</reference>
<protein>
    <submittedName>
        <fullName evidence="1">Uncharacterized protein</fullName>
    </submittedName>
</protein>
<dbReference type="EMBL" id="CP042239">
    <property type="protein sequence ID" value="QDX24677.1"/>
    <property type="molecule type" value="Genomic_DNA"/>
</dbReference>
<sequence length="107" mass="11474">MRNAMICVSVMLTIFLAWPMVFGSDKSGAVRAAGAKVAAATAPTAKTANAKLVRTTVRPAALPQAKALESCFKRYEREYAACGPTNSACRMKVADNWDLCEATGFWP</sequence>
<dbReference type="KEGG" id="ssua:FPZ54_00630"/>
<keyword evidence="2" id="KW-1185">Reference proteome</keyword>
<evidence type="ECO:0000313" key="2">
    <source>
        <dbReference type="Proteomes" id="UP000318055"/>
    </source>
</evidence>
<organism evidence="1 2">
    <name type="scientific">Sphingomonas suaedae</name>
    <dbReference type="NCBI Taxonomy" id="2599297"/>
    <lineage>
        <taxon>Bacteria</taxon>
        <taxon>Pseudomonadati</taxon>
        <taxon>Pseudomonadota</taxon>
        <taxon>Alphaproteobacteria</taxon>
        <taxon>Sphingomonadales</taxon>
        <taxon>Sphingomonadaceae</taxon>
        <taxon>Sphingomonas</taxon>
    </lineage>
</organism>
<accession>A0A518RB44</accession>
<gene>
    <name evidence="1" type="ORF">FPZ54_00630</name>
</gene>
<proteinExistence type="predicted"/>
<dbReference type="RefSeq" id="WP_145844209.1">
    <property type="nucleotide sequence ID" value="NZ_CP042239.1"/>
</dbReference>